<evidence type="ECO:0000256" key="9">
    <source>
        <dbReference type="ARBA" id="ARBA00023034"/>
    </source>
</evidence>
<evidence type="ECO:0000259" key="14">
    <source>
        <dbReference type="Pfam" id="PF17039"/>
    </source>
</evidence>
<comment type="pathway">
    <text evidence="2">Protein modification; protein glycosylation.</text>
</comment>
<dbReference type="PANTHER" id="PTHR48438:SF1">
    <property type="entry name" value="ALPHA-(1,3)-FUCOSYLTRANSFERASE C-RELATED"/>
    <property type="match status" value="1"/>
</dbReference>
<keyword evidence="11" id="KW-0325">Glycoprotein</keyword>
<keyword evidence="8 12" id="KW-1133">Transmembrane helix</keyword>
<evidence type="ECO:0000256" key="6">
    <source>
        <dbReference type="ARBA" id="ARBA00022692"/>
    </source>
</evidence>
<dbReference type="EC" id="2.4.1.-" evidence="12"/>
<feature type="transmembrane region" description="Helical" evidence="12">
    <location>
        <begin position="20"/>
        <end position="39"/>
    </location>
</feature>
<keyword evidence="6 12" id="KW-0812">Transmembrane</keyword>
<keyword evidence="16" id="KW-1185">Reference proteome</keyword>
<evidence type="ECO:0000313" key="16">
    <source>
        <dbReference type="Proteomes" id="UP000000305"/>
    </source>
</evidence>
<dbReference type="HOGENOM" id="CLU_032075_3_2_1"/>
<dbReference type="Gene3D" id="3.40.50.11660">
    <property type="entry name" value="Glycosyl transferase family 10, C-terminal domain"/>
    <property type="match status" value="1"/>
</dbReference>
<reference evidence="15 16" key="1">
    <citation type="journal article" date="2011" name="Science">
        <title>The ecoresponsive genome of Daphnia pulex.</title>
        <authorList>
            <person name="Colbourne J.K."/>
            <person name="Pfrender M.E."/>
            <person name="Gilbert D."/>
            <person name="Thomas W.K."/>
            <person name="Tucker A."/>
            <person name="Oakley T.H."/>
            <person name="Tokishita S."/>
            <person name="Aerts A."/>
            <person name="Arnold G.J."/>
            <person name="Basu M.K."/>
            <person name="Bauer D.J."/>
            <person name="Caceres C.E."/>
            <person name="Carmel L."/>
            <person name="Casola C."/>
            <person name="Choi J.H."/>
            <person name="Detter J.C."/>
            <person name="Dong Q."/>
            <person name="Dusheyko S."/>
            <person name="Eads B.D."/>
            <person name="Frohlich T."/>
            <person name="Geiler-Samerotte K.A."/>
            <person name="Gerlach D."/>
            <person name="Hatcher P."/>
            <person name="Jogdeo S."/>
            <person name="Krijgsveld J."/>
            <person name="Kriventseva E.V."/>
            <person name="Kultz D."/>
            <person name="Laforsch C."/>
            <person name="Lindquist E."/>
            <person name="Lopez J."/>
            <person name="Manak J.R."/>
            <person name="Muller J."/>
            <person name="Pangilinan J."/>
            <person name="Patwardhan R.P."/>
            <person name="Pitluck S."/>
            <person name="Pritham E.J."/>
            <person name="Rechtsteiner A."/>
            <person name="Rho M."/>
            <person name="Rogozin I.B."/>
            <person name="Sakarya O."/>
            <person name="Salamov A."/>
            <person name="Schaack S."/>
            <person name="Shapiro H."/>
            <person name="Shiga Y."/>
            <person name="Skalitzky C."/>
            <person name="Smith Z."/>
            <person name="Souvorov A."/>
            <person name="Sung W."/>
            <person name="Tang Z."/>
            <person name="Tsuchiya D."/>
            <person name="Tu H."/>
            <person name="Vos H."/>
            <person name="Wang M."/>
            <person name="Wolf Y.I."/>
            <person name="Yamagata H."/>
            <person name="Yamada T."/>
            <person name="Ye Y."/>
            <person name="Shaw J.R."/>
            <person name="Andrews J."/>
            <person name="Crease T.J."/>
            <person name="Tang H."/>
            <person name="Lucas S.M."/>
            <person name="Robertson H.M."/>
            <person name="Bork P."/>
            <person name="Koonin E.V."/>
            <person name="Zdobnov E.M."/>
            <person name="Grigoriev I.V."/>
            <person name="Lynch M."/>
            <person name="Boore J.L."/>
        </authorList>
    </citation>
    <scope>NUCLEOTIDE SEQUENCE [LARGE SCALE GENOMIC DNA]</scope>
</reference>
<feature type="domain" description="Fucosyltransferase N-terminal" evidence="14">
    <location>
        <begin position="69"/>
        <end position="183"/>
    </location>
</feature>
<accession>E9GLJ6</accession>
<evidence type="ECO:0000256" key="5">
    <source>
        <dbReference type="ARBA" id="ARBA00022679"/>
    </source>
</evidence>
<keyword evidence="7" id="KW-0735">Signal-anchor</keyword>
<dbReference type="KEGG" id="dpx:DAPPUDRAFT_319378"/>
<name>E9GLJ6_DAPPU</name>
<dbReference type="PANTHER" id="PTHR48438">
    <property type="entry name" value="ALPHA-(1,3)-FUCOSYLTRANSFERASE C-RELATED"/>
    <property type="match status" value="1"/>
</dbReference>
<dbReference type="Proteomes" id="UP000000305">
    <property type="component" value="Unassembled WGS sequence"/>
</dbReference>
<evidence type="ECO:0000256" key="12">
    <source>
        <dbReference type="RuleBase" id="RU003832"/>
    </source>
</evidence>
<dbReference type="Pfam" id="PF00852">
    <property type="entry name" value="Glyco_transf_10"/>
    <property type="match status" value="1"/>
</dbReference>
<dbReference type="InterPro" id="IPR038577">
    <property type="entry name" value="GT10-like_C_sf"/>
</dbReference>
<dbReference type="SUPFAM" id="SSF53756">
    <property type="entry name" value="UDP-Glycosyltransferase/glycogen phosphorylase"/>
    <property type="match status" value="1"/>
</dbReference>
<keyword evidence="9 12" id="KW-0333">Golgi apparatus</keyword>
<dbReference type="InterPro" id="IPR031481">
    <property type="entry name" value="Glyco_tran_10_N"/>
</dbReference>
<evidence type="ECO:0000259" key="13">
    <source>
        <dbReference type="Pfam" id="PF00852"/>
    </source>
</evidence>
<keyword evidence="4 12" id="KW-0328">Glycosyltransferase</keyword>
<evidence type="ECO:0000256" key="10">
    <source>
        <dbReference type="ARBA" id="ARBA00023136"/>
    </source>
</evidence>
<dbReference type="AlphaFoldDB" id="E9GLJ6"/>
<dbReference type="PhylomeDB" id="E9GLJ6"/>
<dbReference type="GO" id="GO:0032580">
    <property type="term" value="C:Golgi cisterna membrane"/>
    <property type="evidence" value="ECO:0007669"/>
    <property type="project" value="UniProtKB-SubCell"/>
</dbReference>
<keyword evidence="5 12" id="KW-0808">Transferase</keyword>
<dbReference type="InterPro" id="IPR001503">
    <property type="entry name" value="Glyco_trans_10"/>
</dbReference>
<dbReference type="UniPathway" id="UPA00378"/>
<feature type="domain" description="Fucosyltransferase C-terminal" evidence="13">
    <location>
        <begin position="215"/>
        <end position="390"/>
    </location>
</feature>
<evidence type="ECO:0000256" key="4">
    <source>
        <dbReference type="ARBA" id="ARBA00022676"/>
    </source>
</evidence>
<dbReference type="OMA" id="AYQAVTH"/>
<gene>
    <name evidence="15" type="ORF">DAPPUDRAFT_319378</name>
</gene>
<dbReference type="Pfam" id="PF17039">
    <property type="entry name" value="Glyco_tran_10_N"/>
    <property type="match status" value="1"/>
</dbReference>
<dbReference type="FunFam" id="3.40.50.11660:FF:000002">
    <property type="entry name" value="Alpha-(1,3)-fucosyltransferase"/>
    <property type="match status" value="1"/>
</dbReference>
<evidence type="ECO:0000256" key="8">
    <source>
        <dbReference type="ARBA" id="ARBA00022989"/>
    </source>
</evidence>
<dbReference type="eggNOG" id="KOG2619">
    <property type="taxonomic scope" value="Eukaryota"/>
</dbReference>
<evidence type="ECO:0000313" key="15">
    <source>
        <dbReference type="EMBL" id="EFX79680.1"/>
    </source>
</evidence>
<evidence type="ECO:0000256" key="7">
    <source>
        <dbReference type="ARBA" id="ARBA00022968"/>
    </source>
</evidence>
<protein>
    <recommendedName>
        <fullName evidence="12">Fucosyltransferase</fullName>
        <ecNumber evidence="12">2.4.1.-</ecNumber>
    </recommendedName>
</protein>
<dbReference type="EMBL" id="GL732551">
    <property type="protein sequence ID" value="EFX79680.1"/>
    <property type="molecule type" value="Genomic_DNA"/>
</dbReference>
<comment type="subcellular location">
    <subcellularLocation>
        <location evidence="1 12">Golgi apparatus</location>
        <location evidence="1 12">Golgi stack membrane</location>
        <topology evidence="1 12">Single-pass type II membrane protein</topology>
    </subcellularLocation>
</comment>
<evidence type="ECO:0000256" key="2">
    <source>
        <dbReference type="ARBA" id="ARBA00004922"/>
    </source>
</evidence>
<keyword evidence="10 12" id="KW-0472">Membrane</keyword>
<dbReference type="STRING" id="6669.E9GLJ6"/>
<proteinExistence type="inferred from homology"/>
<sequence>MNNRRRFQNVFYKLNRHRVLYPLWLFFLFNVFTLKQLTIDETENVEVKELDIVKHIEHQSSTSLQESEKVKTILMWNPWYGDFGFTLDDDSSFSHMGCKVTNCVLSKNKTKVIPEQADAIVFLYTNLCELPKIHGRQGFQRFFLLTDDPPMCYPRNYFERDNHFGSFFNWTISYREKADITWKKGWIEKLLDQPLKIRHSFSQKLEKEEAGRQPTRQPTVGWYVARCGSKSKREGYINELREYIEVDSYGPCGTKSCPETNGTPTAAILPCLDMLAENYKFVLAFERFICDDFVTKRFFDLLSRDTVPIVFGGADYKRIAPPYSFIDALSFNPKELADHLLKLEKDEKHYFRHFWWKDVYKVIYSRPFCDLCEKLNSNLPRKIYRNLDDWWYNNTKCSAPEDRGIVIRHNGTVDDLHSIQIPWSFDD</sequence>
<comment type="similarity">
    <text evidence="3 12">Belongs to the glycosyltransferase 10 family.</text>
</comment>
<dbReference type="InParanoid" id="E9GLJ6"/>
<evidence type="ECO:0000256" key="1">
    <source>
        <dbReference type="ARBA" id="ARBA00004447"/>
    </source>
</evidence>
<organism evidence="15 16">
    <name type="scientific">Daphnia pulex</name>
    <name type="common">Water flea</name>
    <dbReference type="NCBI Taxonomy" id="6669"/>
    <lineage>
        <taxon>Eukaryota</taxon>
        <taxon>Metazoa</taxon>
        <taxon>Ecdysozoa</taxon>
        <taxon>Arthropoda</taxon>
        <taxon>Crustacea</taxon>
        <taxon>Branchiopoda</taxon>
        <taxon>Diplostraca</taxon>
        <taxon>Cladocera</taxon>
        <taxon>Anomopoda</taxon>
        <taxon>Daphniidae</taxon>
        <taxon>Daphnia</taxon>
    </lineage>
</organism>
<evidence type="ECO:0000256" key="11">
    <source>
        <dbReference type="ARBA" id="ARBA00023180"/>
    </source>
</evidence>
<evidence type="ECO:0000256" key="3">
    <source>
        <dbReference type="ARBA" id="ARBA00008919"/>
    </source>
</evidence>
<dbReference type="OrthoDB" id="6331790at2759"/>
<dbReference type="InterPro" id="IPR055270">
    <property type="entry name" value="Glyco_tran_10_C"/>
</dbReference>
<dbReference type="GO" id="GO:0046920">
    <property type="term" value="F:alpha-(1-&gt;3)-fucosyltransferase activity"/>
    <property type="evidence" value="ECO:0000318"/>
    <property type="project" value="GO_Central"/>
</dbReference>